<organism evidence="2 3">
    <name type="scientific">Curvularia clavata</name>
    <dbReference type="NCBI Taxonomy" id="95742"/>
    <lineage>
        <taxon>Eukaryota</taxon>
        <taxon>Fungi</taxon>
        <taxon>Dikarya</taxon>
        <taxon>Ascomycota</taxon>
        <taxon>Pezizomycotina</taxon>
        <taxon>Dothideomycetes</taxon>
        <taxon>Pleosporomycetidae</taxon>
        <taxon>Pleosporales</taxon>
        <taxon>Pleosporineae</taxon>
        <taxon>Pleosporaceae</taxon>
        <taxon>Curvularia</taxon>
    </lineage>
</organism>
<evidence type="ECO:0000256" key="1">
    <source>
        <dbReference type="SAM" id="MobiDB-lite"/>
    </source>
</evidence>
<protein>
    <submittedName>
        <fullName evidence="2">Uncharacterized protein</fullName>
    </submittedName>
</protein>
<feature type="region of interest" description="Disordered" evidence="1">
    <location>
        <begin position="1"/>
        <end position="36"/>
    </location>
</feature>
<feature type="region of interest" description="Disordered" evidence="1">
    <location>
        <begin position="194"/>
        <end position="242"/>
    </location>
</feature>
<feature type="compositionally biased region" description="Polar residues" evidence="1">
    <location>
        <begin position="885"/>
        <end position="894"/>
    </location>
</feature>
<dbReference type="Proteomes" id="UP001056012">
    <property type="component" value="Chromosome 2"/>
</dbReference>
<feature type="compositionally biased region" description="Basic residues" evidence="1">
    <location>
        <begin position="12"/>
        <end position="26"/>
    </location>
</feature>
<reference evidence="2" key="1">
    <citation type="submission" date="2021-12" db="EMBL/GenBank/DDBJ databases">
        <title>Curvularia clavata genome.</title>
        <authorList>
            <person name="Cao Y."/>
        </authorList>
    </citation>
    <scope>NUCLEOTIDE SEQUENCE</scope>
    <source>
        <strain evidence="2">Yc1106</strain>
    </source>
</reference>
<dbReference type="OrthoDB" id="194139at2759"/>
<sequence length="1265" mass="137838">MLARVNSDAAARLRRSKSSSTVHKRPTSIAEPIDLDTVRQQALAAATTAFARAQAQDAVEHHTRRSSDLSKSKSDASRKSLTTQGNHFPARGSSFRSLQAPSAEQGKGSQRKSHNSTSHTEQTAEQPSRFHITPASDESRTVPHQLSQQASFTLAKNAKPNFQQKTVRPSGASSVASQQIRKARSMYYASSIQTGSPIARPPAKYLTLTSSDGRSPGSESSSMQPPIRTLGRSPLTEPRIPVTVAPGTTLNEARDEYLHEFQKSSMKHKPSVFLAPFKKRQDKAKDKAKSSSLEMHSFSLSRNGTPIEPVLDAMLNDFMPQQELKEKRSFSGSLKHRIKKAFRRTSTKPIDLPVQHIKASRQYFDAPHSSPSSISDTTSIPCPDETTLERVRGRTSSLEKARPAYLRSEHRSDSTGSGRSARSLHSEVNAPHMPASRVTSWGTTSTSDTPTQRSIKRMTVIHECKDNIGCEAEHVSSVTASRRKSLPLPPLSSFRDPMPIYSLPEEESSPIDLKRVFSASMKEMGATKPAQESSVPVKSTSGDENSVFESSMVIVQDQSSLSSINHSIRTGIEADQRAFLRQPAVAHSVRSKTSTVKAFGKAMRSTIRAVTPAGQHLSSNPEPVTIAPPASMHGIEHRFESATIVGTEGSLGSSSTTKPQHASSPYIPSASQIAKRMEKSRDRWKAHLADPESFQFPRETDKTYDVTAFVRQTCVTPSDSTKSSKKSEPQGCRLIEEDSLNSQPSLEVPRSTYMNMPMSPSIYSRNTDGISINTNDSATSFHRPGQSGQFHNAGSAVVLTSQSVRSYVVGTPSPRRQEVAHTSRDWRAWLAHEISSMELSSCEDLAINERYGKSSQGDRSDATHVSSAENKDMMGFVQDYRDATTSPVDTNTSAAADVSPRVEDSGNASGSVNNNTSMGAAFPEEHNLFLRTPNTGDVNASGQVHNHSQPGSAPLSIRPRQISTADIHVPYHAGIDTPKHISRSGQGASIASTRCSSSNSLASRYSMSPANVMAPSKFLKSPKSTPEGICCSSLSARSTNEISQHIAATTPLKSHDTQIRRKENLTPKSLYAHNQRTPSALSSLPRPRSHQLLNPSTSNRNSPNPDQSSVAATPGIASAKSPDSPTTTPLRPRIRVLARPISPEKRAHRPKSAVNLQTTANLESPNQITDFVTASSPPRPGLYVRDTTLYNTPSTSSLSLYREPSPARPDSTAFTSEYYTRSATPGHRMADEFLKQRNSKIACEERAGRRKGSKFLVREDTPAFL</sequence>
<gene>
    <name evidence="2" type="ORF">yc1106_02182</name>
</gene>
<dbReference type="VEuPathDB" id="FungiDB:yc1106_02182"/>
<dbReference type="EMBL" id="CP089275">
    <property type="protein sequence ID" value="USP74908.1"/>
    <property type="molecule type" value="Genomic_DNA"/>
</dbReference>
<feature type="compositionally biased region" description="Basic and acidic residues" evidence="1">
    <location>
        <begin position="387"/>
        <end position="413"/>
    </location>
</feature>
<dbReference type="AlphaFoldDB" id="A0A9Q8Z5X5"/>
<feature type="region of interest" description="Disordered" evidence="1">
    <location>
        <begin position="363"/>
        <end position="455"/>
    </location>
</feature>
<keyword evidence="3" id="KW-1185">Reference proteome</keyword>
<feature type="compositionally biased region" description="Polar residues" evidence="1">
    <location>
        <begin position="115"/>
        <end position="126"/>
    </location>
</feature>
<feature type="compositionally biased region" description="Basic and acidic residues" evidence="1">
    <location>
        <begin position="58"/>
        <end position="78"/>
    </location>
</feature>
<feature type="region of interest" description="Disordered" evidence="1">
    <location>
        <begin position="1064"/>
        <end position="1180"/>
    </location>
</feature>
<feature type="region of interest" description="Disordered" evidence="1">
    <location>
        <begin position="885"/>
        <end position="912"/>
    </location>
</feature>
<feature type="compositionally biased region" description="Polar residues" evidence="1">
    <location>
        <begin position="1154"/>
        <end position="1176"/>
    </location>
</feature>
<evidence type="ECO:0000313" key="3">
    <source>
        <dbReference type="Proteomes" id="UP001056012"/>
    </source>
</evidence>
<feature type="compositionally biased region" description="Low complexity" evidence="1">
    <location>
        <begin position="210"/>
        <end position="222"/>
    </location>
</feature>
<name>A0A9Q8Z5X5_CURCL</name>
<feature type="compositionally biased region" description="Low complexity" evidence="1">
    <location>
        <begin position="647"/>
        <end position="657"/>
    </location>
</feature>
<feature type="compositionally biased region" description="Low complexity" evidence="1">
    <location>
        <begin position="369"/>
        <end position="381"/>
    </location>
</feature>
<accession>A0A9Q8Z5X5</accession>
<proteinExistence type="predicted"/>
<evidence type="ECO:0000313" key="2">
    <source>
        <dbReference type="EMBL" id="USP74908.1"/>
    </source>
</evidence>
<feature type="region of interest" description="Disordered" evidence="1">
    <location>
        <begin position="50"/>
        <end position="148"/>
    </location>
</feature>
<feature type="compositionally biased region" description="Polar residues" evidence="1">
    <location>
        <begin position="437"/>
        <end position="453"/>
    </location>
</feature>
<feature type="compositionally biased region" description="Low complexity" evidence="1">
    <location>
        <begin position="1094"/>
        <end position="1105"/>
    </location>
</feature>
<feature type="region of interest" description="Disordered" evidence="1">
    <location>
        <begin position="647"/>
        <end position="671"/>
    </location>
</feature>